<dbReference type="GO" id="GO:0005789">
    <property type="term" value="C:endoplasmic reticulum membrane"/>
    <property type="evidence" value="ECO:0007669"/>
    <property type="project" value="UniProtKB-SubCell"/>
</dbReference>
<feature type="transmembrane region" description="Helical" evidence="15">
    <location>
        <begin position="532"/>
        <end position="559"/>
    </location>
</feature>
<dbReference type="GO" id="GO:0008235">
    <property type="term" value="F:metalloexopeptidase activity"/>
    <property type="evidence" value="ECO:0007669"/>
    <property type="project" value="InterPro"/>
</dbReference>
<dbReference type="Pfam" id="PF22248">
    <property type="entry name" value="ERMP1_C"/>
    <property type="match status" value="1"/>
</dbReference>
<evidence type="ECO:0000259" key="17">
    <source>
        <dbReference type="Pfam" id="PF22248"/>
    </source>
</evidence>
<dbReference type="Pfam" id="PF22249">
    <property type="entry name" value="ERMP1-TM"/>
    <property type="match status" value="1"/>
</dbReference>
<keyword evidence="8" id="KW-0256">Endoplasmic reticulum</keyword>
<dbReference type="GO" id="GO:0006508">
    <property type="term" value="P:proteolysis"/>
    <property type="evidence" value="ECO:0007669"/>
    <property type="project" value="UniProtKB-KW"/>
</dbReference>
<feature type="transmembrane region" description="Helical" evidence="15">
    <location>
        <begin position="392"/>
        <end position="425"/>
    </location>
</feature>
<reference evidence="19" key="2">
    <citation type="journal article" date="2014" name="BMC Genomics">
        <title>A genomic perspective to assessing quality of mass-reared SIT flies used in Mediterranean fruit fly (Ceratitis capitata) eradication in California.</title>
        <authorList>
            <person name="Calla B."/>
            <person name="Hall B."/>
            <person name="Hou S."/>
            <person name="Geib S.M."/>
        </authorList>
    </citation>
    <scope>NUCLEOTIDE SEQUENCE</scope>
</reference>
<dbReference type="SUPFAM" id="SSF53187">
    <property type="entry name" value="Zn-dependent exopeptidases"/>
    <property type="match status" value="1"/>
</dbReference>
<dbReference type="InterPro" id="IPR048024">
    <property type="entry name" value="Fxna-like_M28_dom"/>
</dbReference>
<name>W8AJQ1_CERCA</name>
<evidence type="ECO:0000256" key="5">
    <source>
        <dbReference type="ARBA" id="ARBA00022692"/>
    </source>
</evidence>
<feature type="transmembrane region" description="Helical" evidence="15">
    <location>
        <begin position="477"/>
        <end position="496"/>
    </location>
</feature>
<sequence>MGTQAPLHVQHKKLDWFYAPCFTAFWIVLYMAVVLQQVNHLPTPLTLQDEFTQPDSFITERAENVLLNLTNLGPRVVGSEANEVEAVTLILDQVFKVQNEMNQDYFDIEVDLQVVSGQYMHTSLYHGVQNILAKLSAKNNTSTNYLLINSHFDSTPKSPGASDDGAMVAVMLEILRVMANSKGPLEHPIVFLFNGAEEDGLLASYGFTTQHKWAKNCKVIINLDAAGSGGREILFQSISESSWLMNYYSKVTHPFANAVLEELFQFGLVPSATDFRNFRDYGGMQGFDMAYIQNGYVYHTEFDSFKVYPKASLQNTGDNVLSLAKSLGNAPEMRNINNYGNMEHFIFFDFLGWFMVHYTMNTNLIVNILVCVAALIAIVISLCWISKRADLSLLAIVAQFMLTTFIQTLSLALGAAFSILISYVMDVIGCSMTWFSNNWLICGLYFCPVFFFLGILPAGFLEYTKKYALPLGLRIQLFLHSHCLILIVLTISLTFLNIRSAFMFMVAVFFYAAALIGNLITQLHNKGSWFAIPVIVSQIVPFLYFSYVAEYLYFIFIPVTGRNGGASNPDLLIALIAVIFAILLSGFLIPLYLLFRRTRSIILCSLGVAILFMILAIRPIGTPYTPKLAPQRYTVQHANQLYHNADGSIRSNESAIYLYQQDRHIDIAEEVIVKFKAAHETSTVCNNEATCQLDRPSIFYTPNSLWLPVNEPPGIPYERPVLTLTAKTIMNTPNTVRYNYTLTGPDHMMFFIEPKTSAKIINWSFDKTILSRKELVFTFVHGKNNDAFEFFIDLECHSNNTNTQSLEIGIGGNWIHQRIPRVKIYEEFLESLPNYATNVNWLATYDSWLF</sequence>
<evidence type="ECO:0000256" key="4">
    <source>
        <dbReference type="ARBA" id="ARBA00022670"/>
    </source>
</evidence>
<evidence type="ECO:0000256" key="7">
    <source>
        <dbReference type="ARBA" id="ARBA00022801"/>
    </source>
</evidence>
<feature type="transmembrane region" description="Helical" evidence="15">
    <location>
        <begin position="502"/>
        <end position="520"/>
    </location>
</feature>
<evidence type="ECO:0000259" key="18">
    <source>
        <dbReference type="Pfam" id="PF22249"/>
    </source>
</evidence>
<reference evidence="19" key="1">
    <citation type="submission" date="2013-07" db="EMBL/GenBank/DDBJ databases">
        <authorList>
            <person name="Geib S."/>
        </authorList>
    </citation>
    <scope>NUCLEOTIDE SEQUENCE</scope>
</reference>
<keyword evidence="13" id="KW-0325">Glycoprotein</keyword>
<protein>
    <recommendedName>
        <fullName evidence="14">FXNA-like protease</fullName>
    </recommendedName>
</protein>
<comment type="similarity">
    <text evidence="3">Belongs to the peptidase M28 family.</text>
</comment>
<organism evidence="19">
    <name type="scientific">Ceratitis capitata</name>
    <name type="common">Mediterranean fruit fly</name>
    <name type="synonym">Tephritis capitata</name>
    <dbReference type="NCBI Taxonomy" id="7213"/>
    <lineage>
        <taxon>Eukaryota</taxon>
        <taxon>Metazoa</taxon>
        <taxon>Ecdysozoa</taxon>
        <taxon>Arthropoda</taxon>
        <taxon>Hexapoda</taxon>
        <taxon>Insecta</taxon>
        <taxon>Pterygota</taxon>
        <taxon>Neoptera</taxon>
        <taxon>Endopterygota</taxon>
        <taxon>Diptera</taxon>
        <taxon>Brachycera</taxon>
        <taxon>Muscomorpha</taxon>
        <taxon>Tephritoidea</taxon>
        <taxon>Tephritidae</taxon>
        <taxon>Ceratitis</taxon>
        <taxon>Ceratitis</taxon>
    </lineage>
</organism>
<keyword evidence="5 15" id="KW-0812">Transmembrane</keyword>
<evidence type="ECO:0000256" key="9">
    <source>
        <dbReference type="ARBA" id="ARBA00022833"/>
    </source>
</evidence>
<dbReference type="Gene3D" id="3.40.630.10">
    <property type="entry name" value="Zn peptidases"/>
    <property type="match status" value="1"/>
</dbReference>
<keyword evidence="7" id="KW-0378">Hydrolase</keyword>
<evidence type="ECO:0000256" key="1">
    <source>
        <dbReference type="ARBA" id="ARBA00001947"/>
    </source>
</evidence>
<feature type="transmembrane region" description="Helical" evidence="15">
    <location>
        <begin position="601"/>
        <end position="621"/>
    </location>
</feature>
<evidence type="ECO:0000256" key="3">
    <source>
        <dbReference type="ARBA" id="ARBA00010918"/>
    </source>
</evidence>
<feature type="transmembrane region" description="Helical" evidence="15">
    <location>
        <begin position="364"/>
        <end position="385"/>
    </location>
</feature>
<evidence type="ECO:0000256" key="12">
    <source>
        <dbReference type="ARBA" id="ARBA00023136"/>
    </source>
</evidence>
<gene>
    <name evidence="19" type="primary">ERMP1</name>
</gene>
<dbReference type="PANTHER" id="PTHR12147">
    <property type="entry name" value="METALLOPEPTIDASE M28 FAMILY MEMBER"/>
    <property type="match status" value="1"/>
</dbReference>
<dbReference type="CDD" id="cd03875">
    <property type="entry name" value="M28_Fxna_like"/>
    <property type="match status" value="1"/>
</dbReference>
<feature type="domain" description="Endoplasmic reticulum metallopeptidase 1-like C-terminal" evidence="17">
    <location>
        <begin position="629"/>
        <end position="848"/>
    </location>
</feature>
<dbReference type="InterPro" id="IPR053974">
    <property type="entry name" value="ERMP1_1-A_TM"/>
</dbReference>
<dbReference type="GO" id="GO:0046872">
    <property type="term" value="F:metal ion binding"/>
    <property type="evidence" value="ECO:0007669"/>
    <property type="project" value="UniProtKB-KW"/>
</dbReference>
<evidence type="ECO:0000259" key="16">
    <source>
        <dbReference type="Pfam" id="PF04389"/>
    </source>
</evidence>
<proteinExistence type="evidence at transcript level"/>
<evidence type="ECO:0000256" key="13">
    <source>
        <dbReference type="ARBA" id="ARBA00023180"/>
    </source>
</evidence>
<evidence type="ECO:0000256" key="11">
    <source>
        <dbReference type="ARBA" id="ARBA00023049"/>
    </source>
</evidence>
<dbReference type="AlphaFoldDB" id="W8AJQ1"/>
<feature type="transmembrane region" description="Helical" evidence="15">
    <location>
        <begin position="16"/>
        <end position="35"/>
    </location>
</feature>
<dbReference type="PANTHER" id="PTHR12147:SF22">
    <property type="entry name" value="ENDOPLASMIC RETICULUM METALLOPEPTIDASE 1"/>
    <property type="match status" value="1"/>
</dbReference>
<dbReference type="FunFam" id="3.40.630.10:FF:000008">
    <property type="entry name" value="Endoplasmic reticulum metallopeptidase 1"/>
    <property type="match status" value="1"/>
</dbReference>
<keyword evidence="12 15" id="KW-0472">Membrane</keyword>
<dbReference type="EMBL" id="GAMC01020573">
    <property type="protein sequence ID" value="JAB85982.1"/>
    <property type="molecule type" value="mRNA"/>
</dbReference>
<evidence type="ECO:0000256" key="2">
    <source>
        <dbReference type="ARBA" id="ARBA00004477"/>
    </source>
</evidence>
<dbReference type="OrthoDB" id="76293at2759"/>
<keyword evidence="4" id="KW-0645">Protease</keyword>
<dbReference type="InterPro" id="IPR053973">
    <property type="entry name" value="ERMP1-like_C"/>
</dbReference>
<keyword evidence="9" id="KW-0862">Zinc</keyword>
<evidence type="ECO:0000313" key="19">
    <source>
        <dbReference type="EMBL" id="JAB85982.1"/>
    </source>
</evidence>
<feature type="domain" description="Peptidase M28" evidence="16">
    <location>
        <begin position="130"/>
        <end position="323"/>
    </location>
</feature>
<accession>W8AJQ1</accession>
<feature type="transmembrane region" description="Helical" evidence="15">
    <location>
        <begin position="571"/>
        <end position="594"/>
    </location>
</feature>
<feature type="transmembrane region" description="Helical" evidence="15">
    <location>
        <begin position="437"/>
        <end position="456"/>
    </location>
</feature>
<evidence type="ECO:0000256" key="14">
    <source>
        <dbReference type="ARBA" id="ARBA00078796"/>
    </source>
</evidence>
<keyword evidence="11" id="KW-0482">Metalloprotease</keyword>
<evidence type="ECO:0000256" key="6">
    <source>
        <dbReference type="ARBA" id="ARBA00022723"/>
    </source>
</evidence>
<keyword evidence="10 15" id="KW-1133">Transmembrane helix</keyword>
<comment type="subcellular location">
    <subcellularLocation>
        <location evidence="2">Endoplasmic reticulum membrane</location>
        <topology evidence="2">Multi-pass membrane protein</topology>
    </subcellularLocation>
</comment>
<comment type="cofactor">
    <cofactor evidence="1">
        <name>Zn(2+)</name>
        <dbReference type="ChEBI" id="CHEBI:29105"/>
    </cofactor>
</comment>
<dbReference type="Pfam" id="PF04389">
    <property type="entry name" value="Peptidase_M28"/>
    <property type="match status" value="1"/>
</dbReference>
<evidence type="ECO:0000256" key="8">
    <source>
        <dbReference type="ARBA" id="ARBA00022824"/>
    </source>
</evidence>
<evidence type="ECO:0000256" key="10">
    <source>
        <dbReference type="ARBA" id="ARBA00022989"/>
    </source>
</evidence>
<dbReference type="InterPro" id="IPR007484">
    <property type="entry name" value="Peptidase_M28"/>
</dbReference>
<feature type="domain" description="Endoplasmic reticulum metallopeptidase 1/1-A TM" evidence="18">
    <location>
        <begin position="398"/>
        <end position="615"/>
    </location>
</feature>
<evidence type="ECO:0000256" key="15">
    <source>
        <dbReference type="SAM" id="Phobius"/>
    </source>
</evidence>
<keyword evidence="6" id="KW-0479">Metal-binding</keyword>
<dbReference type="InterPro" id="IPR045175">
    <property type="entry name" value="M28_fam"/>
</dbReference>